<dbReference type="PANTHER" id="PTHR15629">
    <property type="entry name" value="SH3YL1 PROTEIN"/>
    <property type="match status" value="1"/>
</dbReference>
<dbReference type="AlphaFoldDB" id="A0AA38FXK3"/>
<evidence type="ECO:0000313" key="1">
    <source>
        <dbReference type="EMBL" id="KAH9311950.1"/>
    </source>
</evidence>
<feature type="non-terminal residue" evidence="1">
    <location>
        <position position="68"/>
    </location>
</feature>
<protein>
    <submittedName>
        <fullName evidence="1">Uncharacterized protein</fullName>
    </submittedName>
</protein>
<dbReference type="PANTHER" id="PTHR15629:SF2">
    <property type="entry name" value="SH3 DOMAIN-CONTAINING YSC84-LIKE PROTEIN 1"/>
    <property type="match status" value="1"/>
</dbReference>
<sequence>IGGLNPDKLIPNAVLKGARGLAILTAIKVGMVVTYKVGTGLVLARRMDGTWSAPSAIACCGMGWGAQV</sequence>
<name>A0AA38FXK3_TAXCH</name>
<accession>A0AA38FXK3</accession>
<reference evidence="1 2" key="1">
    <citation type="journal article" date="2021" name="Nat. Plants">
        <title>The Taxus genome provides insights into paclitaxel biosynthesis.</title>
        <authorList>
            <person name="Xiong X."/>
            <person name="Gou J."/>
            <person name="Liao Q."/>
            <person name="Li Y."/>
            <person name="Zhou Q."/>
            <person name="Bi G."/>
            <person name="Li C."/>
            <person name="Du R."/>
            <person name="Wang X."/>
            <person name="Sun T."/>
            <person name="Guo L."/>
            <person name="Liang H."/>
            <person name="Lu P."/>
            <person name="Wu Y."/>
            <person name="Zhang Z."/>
            <person name="Ro D.K."/>
            <person name="Shang Y."/>
            <person name="Huang S."/>
            <person name="Yan J."/>
        </authorList>
    </citation>
    <scope>NUCLEOTIDE SEQUENCE [LARGE SCALE GENOMIC DNA]</scope>
    <source>
        <strain evidence="1">Ta-2019</strain>
    </source>
</reference>
<dbReference type="InterPro" id="IPR051702">
    <property type="entry name" value="SH3_domain_YSC84-like"/>
</dbReference>
<keyword evidence="2" id="KW-1185">Reference proteome</keyword>
<gene>
    <name evidence="1" type="ORF">KI387_026985</name>
</gene>
<feature type="non-terminal residue" evidence="1">
    <location>
        <position position="1"/>
    </location>
</feature>
<dbReference type="Proteomes" id="UP000824469">
    <property type="component" value="Unassembled WGS sequence"/>
</dbReference>
<proteinExistence type="predicted"/>
<dbReference type="GO" id="GO:0035091">
    <property type="term" value="F:phosphatidylinositol binding"/>
    <property type="evidence" value="ECO:0007669"/>
    <property type="project" value="TreeGrafter"/>
</dbReference>
<organism evidence="1 2">
    <name type="scientific">Taxus chinensis</name>
    <name type="common">Chinese yew</name>
    <name type="synonym">Taxus wallichiana var. chinensis</name>
    <dbReference type="NCBI Taxonomy" id="29808"/>
    <lineage>
        <taxon>Eukaryota</taxon>
        <taxon>Viridiplantae</taxon>
        <taxon>Streptophyta</taxon>
        <taxon>Embryophyta</taxon>
        <taxon>Tracheophyta</taxon>
        <taxon>Spermatophyta</taxon>
        <taxon>Pinopsida</taxon>
        <taxon>Pinidae</taxon>
        <taxon>Conifers II</taxon>
        <taxon>Cupressales</taxon>
        <taxon>Taxaceae</taxon>
        <taxon>Taxus</taxon>
    </lineage>
</organism>
<comment type="caution">
    <text evidence="1">The sequence shown here is derived from an EMBL/GenBank/DDBJ whole genome shotgun (WGS) entry which is preliminary data.</text>
</comment>
<dbReference type="EMBL" id="JAHRHJ020000006">
    <property type="protein sequence ID" value="KAH9311950.1"/>
    <property type="molecule type" value="Genomic_DNA"/>
</dbReference>
<evidence type="ECO:0000313" key="2">
    <source>
        <dbReference type="Proteomes" id="UP000824469"/>
    </source>
</evidence>